<evidence type="ECO:0000313" key="1">
    <source>
        <dbReference type="EMBL" id="KAJ2997561.1"/>
    </source>
</evidence>
<evidence type="ECO:0000313" key="2">
    <source>
        <dbReference type="Proteomes" id="UP001143856"/>
    </source>
</evidence>
<accession>A0ACC1PPJ1</accession>
<gene>
    <name evidence="1" type="ORF">NUW58_g615</name>
</gene>
<dbReference type="Proteomes" id="UP001143856">
    <property type="component" value="Unassembled WGS sequence"/>
</dbReference>
<protein>
    <submittedName>
        <fullName evidence="1">Uncharacterized protein</fullName>
    </submittedName>
</protein>
<name>A0ACC1PPJ1_9PEZI</name>
<keyword evidence="2" id="KW-1185">Reference proteome</keyword>
<reference evidence="1" key="1">
    <citation type="submission" date="2022-10" db="EMBL/GenBank/DDBJ databases">
        <title>Genome Sequence of Xylaria curta.</title>
        <authorList>
            <person name="Buettner E."/>
        </authorList>
    </citation>
    <scope>NUCLEOTIDE SEQUENCE</scope>
    <source>
        <strain evidence="1">Babe10</strain>
    </source>
</reference>
<dbReference type="EMBL" id="JAPDGR010000054">
    <property type="protein sequence ID" value="KAJ2997561.1"/>
    <property type="molecule type" value="Genomic_DNA"/>
</dbReference>
<sequence length="378" mass="41727">MLPLRPLPVLSYPLFSTVFKLVYFLWIAVRLPLWLFSYALIPSSRAQPNWTLHQALLVRLAREVIHMRSVTRTSPGSSVKSHVNGMTIIEPSASFLYREVLDVERPPASIRGTWYPRPLTQPPALPASSRIMLHMHGGAFIMGSSRQDYLGFLCSTMVNYSGFTAVFAPEYRLSSGPCPPTFPAALQDMLTSYLYLVNTAGTPPDKLTVSGDSAGANLIIAFLRYLSRHADSMGVPLPASAILVSPWVAPNRLTDSNYSSEANPQFKSDYLPHSHLHWGANAYIGDNSPSNPYISPIGYPFSTPVRILVTVGTAELFKDDIVQWAHEMQQVEGNDVRLNYEEGAPHDTLLVGSMLGWKESAESVAAVIGAFVQEKYVV</sequence>
<proteinExistence type="predicted"/>
<comment type="caution">
    <text evidence="1">The sequence shown here is derived from an EMBL/GenBank/DDBJ whole genome shotgun (WGS) entry which is preliminary data.</text>
</comment>
<organism evidence="1 2">
    <name type="scientific">Xylaria curta</name>
    <dbReference type="NCBI Taxonomy" id="42375"/>
    <lineage>
        <taxon>Eukaryota</taxon>
        <taxon>Fungi</taxon>
        <taxon>Dikarya</taxon>
        <taxon>Ascomycota</taxon>
        <taxon>Pezizomycotina</taxon>
        <taxon>Sordariomycetes</taxon>
        <taxon>Xylariomycetidae</taxon>
        <taxon>Xylariales</taxon>
        <taxon>Xylariaceae</taxon>
        <taxon>Xylaria</taxon>
    </lineage>
</organism>